<organism evidence="1 2">
    <name type="scientific">Methanococcus voltae (strain ATCC BAA-1334 / A3)</name>
    <dbReference type="NCBI Taxonomy" id="456320"/>
    <lineage>
        <taxon>Archaea</taxon>
        <taxon>Methanobacteriati</taxon>
        <taxon>Methanobacteriota</taxon>
        <taxon>Methanomada group</taxon>
        <taxon>Methanococci</taxon>
        <taxon>Methanococcales</taxon>
        <taxon>Methanococcaceae</taxon>
        <taxon>Methanococcus</taxon>
    </lineage>
</organism>
<dbReference type="InParanoid" id="D7DTQ0"/>
<accession>D7DTQ0</accession>
<name>D7DTQ0_METV3</name>
<dbReference type="HOGENOM" id="CLU_2447727_0_0_2"/>
<dbReference type="EMBL" id="CP002057">
    <property type="protein sequence ID" value="ADI36510.1"/>
    <property type="molecule type" value="Genomic_DNA"/>
</dbReference>
<evidence type="ECO:0000313" key="2">
    <source>
        <dbReference type="Proteomes" id="UP000007722"/>
    </source>
</evidence>
<sequence length="89" mass="10454">MKVRRIQKIDRLSDLTKIKAESLLDKKSLEKVSGSWVDTGEVVEIEKSEIENVFDDLVFLRTESDSWTEGCKLILNVKNKGNFIKYWRY</sequence>
<dbReference type="Proteomes" id="UP000007722">
    <property type="component" value="Chromosome"/>
</dbReference>
<reference evidence="1 2" key="1">
    <citation type="submission" date="2010-05" db="EMBL/GenBank/DDBJ databases">
        <title>Complete sequence of Methanococcus voltae A3.</title>
        <authorList>
            <consortium name="US DOE Joint Genome Institute"/>
            <person name="Lucas S."/>
            <person name="Copeland A."/>
            <person name="Lapidus A."/>
            <person name="Cheng J.-F."/>
            <person name="Bruce D."/>
            <person name="Goodwin L."/>
            <person name="Pitluck S."/>
            <person name="Lowry S."/>
            <person name="Clum A."/>
            <person name="Land M."/>
            <person name="Hauser L."/>
            <person name="Kyrpides N."/>
            <person name="Mikhailova N."/>
            <person name="Whitman W.B."/>
            <person name="Woyke T."/>
        </authorList>
    </citation>
    <scope>NUCLEOTIDE SEQUENCE [LARGE SCALE GENOMIC DNA]</scope>
    <source>
        <strain evidence="2">ATCC BAA-1334 / A3</strain>
    </source>
</reference>
<dbReference type="OrthoDB" id="61431at2157"/>
<gene>
    <name evidence="1" type="ordered locus">Mvol_0851</name>
</gene>
<dbReference type="KEGG" id="mvo:Mvol_0851"/>
<proteinExistence type="predicted"/>
<dbReference type="AlphaFoldDB" id="D7DTQ0"/>
<keyword evidence="2" id="KW-1185">Reference proteome</keyword>
<evidence type="ECO:0000313" key="1">
    <source>
        <dbReference type="EMBL" id="ADI36510.1"/>
    </source>
</evidence>
<protein>
    <submittedName>
        <fullName evidence="1">Uncharacterized protein</fullName>
    </submittedName>
</protein>